<sequence>MALTKTRTRTQTALTRLALLIANVHGELALVEGLLAGPEERPDAQLRGLAAKRAELQELRTALYASLLQFDPGLDPADIGSDDGWLKKFGRGGGKSAVGRYLKAISPS</sequence>
<dbReference type="RefSeq" id="WP_123676596.1">
    <property type="nucleotide sequence ID" value="NZ_RJVL01000008.1"/>
</dbReference>
<comment type="caution">
    <text evidence="1">The sequence shown here is derived from an EMBL/GenBank/DDBJ whole genome shotgun (WGS) entry which is preliminary data.</text>
</comment>
<dbReference type="EMBL" id="RJVL01000008">
    <property type="protein sequence ID" value="ROR39573.1"/>
    <property type="molecule type" value="Genomic_DNA"/>
</dbReference>
<dbReference type="AlphaFoldDB" id="A0AAX1WQJ9"/>
<evidence type="ECO:0000313" key="2">
    <source>
        <dbReference type="Proteomes" id="UP000271868"/>
    </source>
</evidence>
<evidence type="ECO:0000313" key="1">
    <source>
        <dbReference type="EMBL" id="ROR39573.1"/>
    </source>
</evidence>
<reference evidence="1 2" key="1">
    <citation type="submission" date="2018-11" db="EMBL/GenBank/DDBJ databases">
        <title>Genomic Encyclopedia of Type Strains, Phase IV (KMG-IV): sequencing the most valuable type-strain genomes for metagenomic binning, comparative biology and taxonomic classification.</title>
        <authorList>
            <person name="Goeker M."/>
        </authorList>
    </citation>
    <scope>NUCLEOTIDE SEQUENCE [LARGE SCALE GENOMIC DNA]</scope>
    <source>
        <strain evidence="1 2">DSM 15985</strain>
    </source>
</reference>
<proteinExistence type="predicted"/>
<keyword evidence="2" id="KW-1185">Reference proteome</keyword>
<gene>
    <name evidence="1" type="ORF">EDC60_3061</name>
</gene>
<organism evidence="1 2">
    <name type="scientific">Diaphorobacter nitroreducens</name>
    <dbReference type="NCBI Taxonomy" id="164759"/>
    <lineage>
        <taxon>Bacteria</taxon>
        <taxon>Pseudomonadati</taxon>
        <taxon>Pseudomonadota</taxon>
        <taxon>Betaproteobacteria</taxon>
        <taxon>Burkholderiales</taxon>
        <taxon>Comamonadaceae</taxon>
        <taxon>Diaphorobacter</taxon>
    </lineage>
</organism>
<dbReference type="Proteomes" id="UP000271868">
    <property type="component" value="Unassembled WGS sequence"/>
</dbReference>
<evidence type="ECO:0008006" key="3">
    <source>
        <dbReference type="Google" id="ProtNLM"/>
    </source>
</evidence>
<name>A0AAX1WQJ9_9BURK</name>
<protein>
    <recommendedName>
        <fullName evidence="3">Transposase</fullName>
    </recommendedName>
</protein>
<accession>A0AAX1WQJ9</accession>